<dbReference type="KEGG" id="saf:SULAZ_1301"/>
<dbReference type="InterPro" id="IPR051199">
    <property type="entry name" value="LPS_LOS_Heptosyltrfase"/>
</dbReference>
<protein>
    <submittedName>
        <fullName evidence="3">ADP-heptose:LPS heptosyltransferase</fullName>
    </submittedName>
</protein>
<dbReference type="EMBL" id="CP001229">
    <property type="protein sequence ID" value="ACN98715.1"/>
    <property type="molecule type" value="Genomic_DNA"/>
</dbReference>
<dbReference type="PANTHER" id="PTHR30160:SF1">
    <property type="entry name" value="LIPOPOLYSACCHARIDE 1,2-N-ACETYLGLUCOSAMINETRANSFERASE-RELATED"/>
    <property type="match status" value="1"/>
</dbReference>
<dbReference type="Pfam" id="PF01075">
    <property type="entry name" value="Glyco_transf_9"/>
    <property type="match status" value="1"/>
</dbReference>
<reference evidence="3 4" key="1">
    <citation type="journal article" date="2009" name="J. Bacteriol.">
        <title>Complete and draft genome sequences of six members of the Aquificales.</title>
        <authorList>
            <person name="Reysenbach A.L."/>
            <person name="Hamamura N."/>
            <person name="Podar M."/>
            <person name="Griffiths E."/>
            <person name="Ferreira S."/>
            <person name="Hochstein R."/>
            <person name="Heidelberg J."/>
            <person name="Johnson J."/>
            <person name="Mead D."/>
            <person name="Pohorille A."/>
            <person name="Sarmiento M."/>
            <person name="Schweighofer K."/>
            <person name="Seshadri R."/>
            <person name="Voytek M.A."/>
        </authorList>
    </citation>
    <scope>NUCLEOTIDE SEQUENCE [LARGE SCALE GENOMIC DNA]</scope>
    <source>
        <strain evidence="4">Az-Fu1 / DSM 15241 / OCM 825</strain>
    </source>
</reference>
<gene>
    <name evidence="3" type="ordered locus">SULAZ_1301</name>
</gene>
<dbReference type="GO" id="GO:0009244">
    <property type="term" value="P:lipopolysaccharide core region biosynthetic process"/>
    <property type="evidence" value="ECO:0007669"/>
    <property type="project" value="TreeGrafter"/>
</dbReference>
<organism evidence="3 4">
    <name type="scientific">Sulfurihydrogenibium azorense (strain DSM 15241 / OCM 825 / Az-Fu1)</name>
    <dbReference type="NCBI Taxonomy" id="204536"/>
    <lineage>
        <taxon>Bacteria</taxon>
        <taxon>Pseudomonadati</taxon>
        <taxon>Aquificota</taxon>
        <taxon>Aquificia</taxon>
        <taxon>Aquificales</taxon>
        <taxon>Hydrogenothermaceae</taxon>
        <taxon>Sulfurihydrogenibium</taxon>
    </lineage>
</organism>
<keyword evidence="2 3" id="KW-0808">Transferase</keyword>
<sequence length="224" mass="25141">MSTFTKGKVLRYKKQGLKRRLKILDPNFNVVKAYLDTLKPLGISGDYKPRVILDEEDINSVKNLIRQNYIVIGAGARYLSKMYPHYNQVANIFINKGYNVVLVGSKEDKEKDKATYPNQVIDLRGKLSIRQSLAVISKSKLVISNDSAVSHMARAVGVKVLMVYGSTHPYFGFAPSKDEGDYIFKGLKCQPCTLHGKDSCKFGDFRCLTSISPQEVVEKSLLLL</sequence>
<keyword evidence="1" id="KW-0328">Glycosyltransferase</keyword>
<evidence type="ECO:0000256" key="1">
    <source>
        <dbReference type="ARBA" id="ARBA00022676"/>
    </source>
</evidence>
<dbReference type="AlphaFoldDB" id="C1DVY1"/>
<evidence type="ECO:0000313" key="3">
    <source>
        <dbReference type="EMBL" id="ACN98715.1"/>
    </source>
</evidence>
<proteinExistence type="predicted"/>
<dbReference type="HOGENOM" id="CLU_1234475_0_0_0"/>
<name>C1DVY1_SULAA</name>
<dbReference type="Gene3D" id="3.40.50.2000">
    <property type="entry name" value="Glycogen Phosphorylase B"/>
    <property type="match status" value="1"/>
</dbReference>
<dbReference type="CAZy" id="GT9">
    <property type="family name" value="Glycosyltransferase Family 9"/>
</dbReference>
<dbReference type="Proteomes" id="UP000001369">
    <property type="component" value="Chromosome"/>
</dbReference>
<accession>C1DVY1</accession>
<dbReference type="SUPFAM" id="SSF53756">
    <property type="entry name" value="UDP-Glycosyltransferase/glycogen phosphorylase"/>
    <property type="match status" value="1"/>
</dbReference>
<keyword evidence="4" id="KW-1185">Reference proteome</keyword>
<dbReference type="PANTHER" id="PTHR30160">
    <property type="entry name" value="TETRAACYLDISACCHARIDE 4'-KINASE-RELATED"/>
    <property type="match status" value="1"/>
</dbReference>
<dbReference type="GO" id="GO:0005829">
    <property type="term" value="C:cytosol"/>
    <property type="evidence" value="ECO:0007669"/>
    <property type="project" value="TreeGrafter"/>
</dbReference>
<dbReference type="CDD" id="cd03789">
    <property type="entry name" value="GT9_LPS_heptosyltransferase"/>
    <property type="match status" value="1"/>
</dbReference>
<dbReference type="GO" id="GO:0008713">
    <property type="term" value="F:ADP-heptose-lipopolysaccharide heptosyltransferase activity"/>
    <property type="evidence" value="ECO:0007669"/>
    <property type="project" value="TreeGrafter"/>
</dbReference>
<evidence type="ECO:0000313" key="4">
    <source>
        <dbReference type="Proteomes" id="UP000001369"/>
    </source>
</evidence>
<evidence type="ECO:0000256" key="2">
    <source>
        <dbReference type="ARBA" id="ARBA00022679"/>
    </source>
</evidence>
<dbReference type="eggNOG" id="COG0859">
    <property type="taxonomic scope" value="Bacteria"/>
</dbReference>
<dbReference type="STRING" id="204536.SULAZ_1301"/>
<dbReference type="InterPro" id="IPR002201">
    <property type="entry name" value="Glyco_trans_9"/>
</dbReference>